<organism evidence="2 5">
    <name type="scientific">Pseudomonas amygdali pv. lachrymans</name>
    <name type="common">Pseudomonas syringae pv. lachrymans</name>
    <dbReference type="NCBI Taxonomy" id="53707"/>
    <lineage>
        <taxon>Bacteria</taxon>
        <taxon>Pseudomonadati</taxon>
        <taxon>Pseudomonadota</taxon>
        <taxon>Gammaproteobacteria</taxon>
        <taxon>Pseudomonadales</taxon>
        <taxon>Pseudomonadaceae</taxon>
        <taxon>Pseudomonas</taxon>
        <taxon>Pseudomonas amygdali</taxon>
    </lineage>
</organism>
<evidence type="ECO:0000313" key="1">
    <source>
        <dbReference type="EMBL" id="KPC13858.1"/>
    </source>
</evidence>
<comment type="caution">
    <text evidence="2">The sequence shown here is derived from an EMBL/GenBank/DDBJ whole genome shotgun (WGS) entry which is preliminary data.</text>
</comment>
<evidence type="ECO:0000313" key="6">
    <source>
        <dbReference type="Proteomes" id="UP000271817"/>
    </source>
</evidence>
<reference evidence="1 4" key="3">
    <citation type="submission" date="2015-10" db="EMBL/GenBank/DDBJ databases">
        <title>Comparative genomics and high-throughput reverse genetic screens identify a new phytobacterial MAMP and an Arabidopsis receptor required for immune elicitation.</title>
        <authorList>
            <person name="Mott G.A."/>
            <person name="Thakur S."/>
            <person name="Wang P.W."/>
            <person name="Desveaux D."/>
            <person name="Guttman D.S."/>
        </authorList>
    </citation>
    <scope>NUCLEOTIDE SEQUENCE [LARGE SCALE GENOMIC DNA]</scope>
    <source>
        <strain evidence="1 4">107</strain>
    </source>
</reference>
<proteinExistence type="predicted"/>
<protein>
    <submittedName>
        <fullName evidence="2">Uncharacterized protein</fullName>
    </submittedName>
</protein>
<evidence type="ECO:0000313" key="5">
    <source>
        <dbReference type="Proteomes" id="UP000050265"/>
    </source>
</evidence>
<reference evidence="1 4" key="1">
    <citation type="submission" date="2015-07" db="EMBL/GenBank/DDBJ databases">
        <authorList>
            <person name="O'Brien H.E."/>
            <person name="Thakur S."/>
            <person name="Gong Y."/>
            <person name="Wang P.W."/>
            <person name="Guttman D.S."/>
        </authorList>
    </citation>
    <scope>NUCLEOTIDE SEQUENCE [LARGE SCALE GENOMIC DNA]</scope>
    <source>
        <strain evidence="1 4">107</strain>
    </source>
</reference>
<sequence length="42" mass="4907">MRRLGLLHGRAPTDYFFTRVKLFLGVALQAPWQCRGDDSYHL</sequence>
<dbReference type="EMBL" id="LJQP01000182">
    <property type="protein sequence ID" value="KPX70889.1"/>
    <property type="molecule type" value="Genomic_DNA"/>
</dbReference>
<name>A0A0N1JIY1_PSEAV</name>
<dbReference type="EMBL" id="LGLK01000075">
    <property type="protein sequence ID" value="KPC13858.1"/>
    <property type="molecule type" value="Genomic_DNA"/>
</dbReference>
<dbReference type="AlphaFoldDB" id="A0A0N1JIY1"/>
<gene>
    <name evidence="1" type="ORF">AC499_4718</name>
    <name evidence="2" type="ORF">ALO35_101054</name>
    <name evidence="3" type="ORF">ALP33_100951</name>
</gene>
<reference evidence="3 6" key="4">
    <citation type="submission" date="2018-08" db="EMBL/GenBank/DDBJ databases">
        <title>Recombination of ecologically and evolutionarily significant loci maintains genetic cohesion in the Pseudomonas syringae species complex.</title>
        <authorList>
            <person name="Dillon M."/>
            <person name="Thakur S."/>
            <person name="Almeida R.N.D."/>
            <person name="Weir B.S."/>
            <person name="Guttman D.S."/>
        </authorList>
    </citation>
    <scope>NUCLEOTIDE SEQUENCE [LARGE SCALE GENOMIC DNA]</scope>
    <source>
        <strain evidence="3 6">ICMP 3402</strain>
    </source>
</reference>
<dbReference type="Proteomes" id="UP000271817">
    <property type="component" value="Unassembled WGS sequence"/>
</dbReference>
<reference evidence="2 5" key="2">
    <citation type="submission" date="2015-09" db="EMBL/GenBank/DDBJ databases">
        <title>Genome announcement of multiple Pseudomonas syringae strains.</title>
        <authorList>
            <person name="Thakur S."/>
            <person name="Wang P.W."/>
            <person name="Gong Y."/>
            <person name="Weir B.S."/>
            <person name="Guttman D.S."/>
        </authorList>
    </citation>
    <scope>NUCLEOTIDE SEQUENCE [LARGE SCALE GENOMIC DNA]</scope>
    <source>
        <strain evidence="2 5">ICMP3507</strain>
    </source>
</reference>
<keyword evidence="4" id="KW-1185">Reference proteome</keyword>
<evidence type="ECO:0000313" key="4">
    <source>
        <dbReference type="Proteomes" id="UP000037943"/>
    </source>
</evidence>
<evidence type="ECO:0000313" key="2">
    <source>
        <dbReference type="EMBL" id="KPX70889.1"/>
    </source>
</evidence>
<dbReference type="Proteomes" id="UP000050265">
    <property type="component" value="Unassembled WGS sequence"/>
</dbReference>
<dbReference type="Proteomes" id="UP000037943">
    <property type="component" value="Unassembled WGS sequence"/>
</dbReference>
<evidence type="ECO:0000313" key="3">
    <source>
        <dbReference type="EMBL" id="RMU19304.1"/>
    </source>
</evidence>
<dbReference type="EMBL" id="RBTW01000163">
    <property type="protein sequence ID" value="RMU19304.1"/>
    <property type="molecule type" value="Genomic_DNA"/>
</dbReference>
<accession>A0A0N1JIY1</accession>